<dbReference type="Proteomes" id="UP001152795">
    <property type="component" value="Unassembled WGS sequence"/>
</dbReference>
<name>A0A7D9LDR8_PARCT</name>
<dbReference type="InterPro" id="IPR004147">
    <property type="entry name" value="ABC1_dom"/>
</dbReference>
<gene>
    <name evidence="2" type="ORF">PACLA_8A035002</name>
</gene>
<dbReference type="AlphaFoldDB" id="A0A7D9LDR8"/>
<dbReference type="SUPFAM" id="SSF56112">
    <property type="entry name" value="Protein kinase-like (PK-like)"/>
    <property type="match status" value="1"/>
</dbReference>
<dbReference type="PANTHER" id="PTHR43173">
    <property type="entry name" value="ABC1 FAMILY PROTEIN"/>
    <property type="match status" value="1"/>
</dbReference>
<proteinExistence type="inferred from homology"/>
<protein>
    <submittedName>
        <fullName evidence="2">Uncharacterized protein</fullName>
    </submittedName>
</protein>
<dbReference type="CDD" id="cd13969">
    <property type="entry name" value="ADCK1-like"/>
    <property type="match status" value="1"/>
</dbReference>
<evidence type="ECO:0000313" key="3">
    <source>
        <dbReference type="Proteomes" id="UP001152795"/>
    </source>
</evidence>
<comment type="caution">
    <text evidence="2">The sequence shown here is derived from an EMBL/GenBank/DDBJ whole genome shotgun (WGS) entry which is preliminary data.</text>
</comment>
<dbReference type="InterPro" id="IPR051130">
    <property type="entry name" value="Mito_struct-func_regulator"/>
</dbReference>
<accession>A0A7D9LDR8</accession>
<dbReference type="Pfam" id="PF03109">
    <property type="entry name" value="ABC1"/>
    <property type="match status" value="1"/>
</dbReference>
<evidence type="ECO:0000256" key="1">
    <source>
        <dbReference type="ARBA" id="ARBA00009670"/>
    </source>
</evidence>
<organism evidence="2 3">
    <name type="scientific">Paramuricea clavata</name>
    <name type="common">Red gorgonian</name>
    <name type="synonym">Violescent sea-whip</name>
    <dbReference type="NCBI Taxonomy" id="317549"/>
    <lineage>
        <taxon>Eukaryota</taxon>
        <taxon>Metazoa</taxon>
        <taxon>Cnidaria</taxon>
        <taxon>Anthozoa</taxon>
        <taxon>Octocorallia</taxon>
        <taxon>Malacalcyonacea</taxon>
        <taxon>Plexauridae</taxon>
        <taxon>Paramuricea</taxon>
    </lineage>
</organism>
<dbReference type="OrthoDB" id="427480at2759"/>
<dbReference type="EMBL" id="CACRXK020017158">
    <property type="protein sequence ID" value="CAB4030811.1"/>
    <property type="molecule type" value="Genomic_DNA"/>
</dbReference>
<dbReference type="PANTHER" id="PTHR43173:SF28">
    <property type="entry name" value="AARF DOMAIN CONTAINING KINASE 5"/>
    <property type="match status" value="1"/>
</dbReference>
<evidence type="ECO:0000313" key="2">
    <source>
        <dbReference type="EMBL" id="CAB4030811.1"/>
    </source>
</evidence>
<feature type="non-terminal residue" evidence="2">
    <location>
        <position position="1"/>
    </location>
</feature>
<dbReference type="InterPro" id="IPR011009">
    <property type="entry name" value="Kinase-like_dom_sf"/>
</dbReference>
<keyword evidence="3" id="KW-1185">Reference proteome</keyword>
<dbReference type="InterPro" id="IPR045307">
    <property type="entry name" value="ADCK1_dom"/>
</dbReference>
<comment type="similarity">
    <text evidence="1">Belongs to the protein kinase superfamily. ADCK protein kinase family.</text>
</comment>
<reference evidence="2" key="1">
    <citation type="submission" date="2020-04" db="EMBL/GenBank/DDBJ databases">
        <authorList>
            <person name="Alioto T."/>
            <person name="Alioto T."/>
            <person name="Gomez Garrido J."/>
        </authorList>
    </citation>
    <scope>NUCLEOTIDE SEQUENCE</scope>
    <source>
        <strain evidence="2">A484AB</strain>
    </source>
</reference>
<sequence>MAMLQNLLRKWTPYICQNAGQFSLRARNKSTFKTALKHKHYYRGLSAIVFGGCSCYMVYNNKLWTREGRRIFFVKLGGIQRFLRTFKIGLSISLDYWWTLRGLAIDSEDYKELIETCHLRSAQAIMSGSLFNGGLYIKLCQGLAAMNHILPKAYTETLILLQDQALTRKAGEVDALFLEDFGKTPLEMFSSFEYEPIAAASLAQVHKAVTHDGEEVAVKMQYIDLRDRYSGDLWAINILLQLIGFMHPSFAFSWIFEELKHKLVEELDFEQEGENGERCYRELKHLSFVTVPRINWDMTTKRVLTAEFIHGCRVDDVEAMKKMGVDVDDVARKLVITFGEQIFGSGFIHGDPHSSNIFVRPGSDGKAELIILDHGLYQPLETRDRLNLCNLWKSIVLNKQDAIKHYARKLGVQDYKVLCEILLQCPFRWDSLGSLLSGRMSREDLQYMTAQARDEFDKVMTVLKQMPSSLYIVIRNLNTIRAINKKLGDPVDRFVIMAHSAVSGARSAVRKRTWYTNCTATMASCYLELRI</sequence>